<feature type="transmembrane region" description="Helical" evidence="7">
    <location>
        <begin position="331"/>
        <end position="351"/>
    </location>
</feature>
<evidence type="ECO:0008006" key="10">
    <source>
        <dbReference type="Google" id="ProtNLM"/>
    </source>
</evidence>
<evidence type="ECO:0000256" key="4">
    <source>
        <dbReference type="ARBA" id="ARBA00022692"/>
    </source>
</evidence>
<feature type="transmembrane region" description="Helical" evidence="7">
    <location>
        <begin position="123"/>
        <end position="149"/>
    </location>
</feature>
<dbReference type="InterPro" id="IPR050833">
    <property type="entry name" value="Poly_Biosynth_Transport"/>
</dbReference>
<gene>
    <name evidence="8" type="ORF">EJO66_08260</name>
</gene>
<proteinExistence type="inferred from homology"/>
<evidence type="ECO:0000256" key="6">
    <source>
        <dbReference type="ARBA" id="ARBA00023136"/>
    </source>
</evidence>
<dbReference type="Proteomes" id="UP000271137">
    <property type="component" value="Unassembled WGS sequence"/>
</dbReference>
<feature type="transmembrane region" description="Helical" evidence="7">
    <location>
        <begin position="399"/>
        <end position="420"/>
    </location>
</feature>
<evidence type="ECO:0000256" key="7">
    <source>
        <dbReference type="SAM" id="Phobius"/>
    </source>
</evidence>
<evidence type="ECO:0000256" key="1">
    <source>
        <dbReference type="ARBA" id="ARBA00004651"/>
    </source>
</evidence>
<feature type="transmembrane region" description="Helical" evidence="7">
    <location>
        <begin position="426"/>
        <end position="444"/>
    </location>
</feature>
<keyword evidence="5 7" id="KW-1133">Transmembrane helix</keyword>
<sequence>MVSQPKTPSQLMVFNVEKPKDQLVHTDECSVRSNAGNVIYGPPSGNDIPKLARRAAGWSIFLTAVRQILTIGTTMVVSRHVTPSEFGVAAMALTFLAFLVLFDTALTWATVQAPIYDKEKFDALFFFGFLFGVGLLGLSVIAGPLLAAFYNAPKLIWLSVFIGAAAFLNSLATQPAALLRRRLQQKKLNTIDTAALCVSCAVGIGLALGGAGVWAVVSQAVCMHAVRSIAVLALSEAIPGWPRKFSVALPELRKGAGFALSNYVCYFQLYLGGILAARCFGSLAMGNYQRAYGVKSMPTQYASMVVTDVMVSSLAALRSEPEKLALLYRKALIITSVIGCPAGAFLFSGGAEVIRLLYGPQWQGAARLLQWFALAAMTLPISTSTIWLFLAAGKAREQLWMNIGLTGISLVALLSTAKFARDLETLVLVESALFAGPYLAMNLFCSHRALGISLLLTVRSLIPILAASIVAGACAYVLGAAWSTDFWQALAWKIIVFFAIYVPIVLFTVRPFPFAAVERLLNKVTTKKEAL</sequence>
<dbReference type="PANTHER" id="PTHR30250">
    <property type="entry name" value="PST FAMILY PREDICTED COLANIC ACID TRANSPORTER"/>
    <property type="match status" value="1"/>
</dbReference>
<reference evidence="8 9" key="1">
    <citation type="submission" date="2018-12" db="EMBL/GenBank/DDBJ databases">
        <title>The genome sequences of strain 502.</title>
        <authorList>
            <person name="Gao J."/>
            <person name="Sun J."/>
        </authorList>
    </citation>
    <scope>NUCLEOTIDE SEQUENCE [LARGE SCALE GENOMIC DNA]</scope>
    <source>
        <strain evidence="8 9">502</strain>
    </source>
</reference>
<dbReference type="EMBL" id="RXFQ01000004">
    <property type="protein sequence ID" value="RSZ40124.1"/>
    <property type="molecule type" value="Genomic_DNA"/>
</dbReference>
<feature type="transmembrane region" description="Helical" evidence="7">
    <location>
        <begin position="371"/>
        <end position="392"/>
    </location>
</feature>
<keyword evidence="6 7" id="KW-0472">Membrane</keyword>
<comment type="similarity">
    <text evidence="2">Belongs to the polysaccharide synthase family.</text>
</comment>
<keyword evidence="9" id="KW-1185">Reference proteome</keyword>
<evidence type="ECO:0000256" key="3">
    <source>
        <dbReference type="ARBA" id="ARBA00022475"/>
    </source>
</evidence>
<accession>A0ABY0AAS1</accession>
<dbReference type="PANTHER" id="PTHR30250:SF10">
    <property type="entry name" value="LIPOPOLYSACCHARIDE BIOSYNTHESIS PROTEIN WZXC"/>
    <property type="match status" value="1"/>
</dbReference>
<evidence type="ECO:0000313" key="8">
    <source>
        <dbReference type="EMBL" id="RSZ40124.1"/>
    </source>
</evidence>
<feature type="transmembrane region" description="Helical" evidence="7">
    <location>
        <begin position="193"/>
        <end position="217"/>
    </location>
</feature>
<feature type="transmembrane region" description="Helical" evidence="7">
    <location>
        <begin position="155"/>
        <end position="172"/>
    </location>
</feature>
<name>A0ABY0AAS1_9BURK</name>
<feature type="transmembrane region" description="Helical" evidence="7">
    <location>
        <begin position="456"/>
        <end position="478"/>
    </location>
</feature>
<evidence type="ECO:0000256" key="2">
    <source>
        <dbReference type="ARBA" id="ARBA00007430"/>
    </source>
</evidence>
<keyword evidence="3" id="KW-1003">Cell membrane</keyword>
<feature type="transmembrane region" description="Helical" evidence="7">
    <location>
        <begin position="263"/>
        <end position="288"/>
    </location>
</feature>
<feature type="transmembrane region" description="Helical" evidence="7">
    <location>
        <begin position="89"/>
        <end position="111"/>
    </location>
</feature>
<keyword evidence="4 7" id="KW-0812">Transmembrane</keyword>
<dbReference type="Pfam" id="PF13440">
    <property type="entry name" value="Polysacc_synt_3"/>
    <property type="match status" value="1"/>
</dbReference>
<organism evidence="8 9">
    <name type="scientific">Variovorax beijingensis</name>
    <dbReference type="NCBI Taxonomy" id="2496117"/>
    <lineage>
        <taxon>Bacteria</taxon>
        <taxon>Pseudomonadati</taxon>
        <taxon>Pseudomonadota</taxon>
        <taxon>Betaproteobacteria</taxon>
        <taxon>Burkholderiales</taxon>
        <taxon>Comamonadaceae</taxon>
        <taxon>Variovorax</taxon>
    </lineage>
</organism>
<feature type="transmembrane region" description="Helical" evidence="7">
    <location>
        <begin position="55"/>
        <end position="77"/>
    </location>
</feature>
<evidence type="ECO:0000313" key="9">
    <source>
        <dbReference type="Proteomes" id="UP000271137"/>
    </source>
</evidence>
<feature type="transmembrane region" description="Helical" evidence="7">
    <location>
        <begin position="490"/>
        <end position="509"/>
    </location>
</feature>
<comment type="subcellular location">
    <subcellularLocation>
        <location evidence="1">Cell membrane</location>
        <topology evidence="1">Multi-pass membrane protein</topology>
    </subcellularLocation>
</comment>
<comment type="caution">
    <text evidence="8">The sequence shown here is derived from an EMBL/GenBank/DDBJ whole genome shotgun (WGS) entry which is preliminary data.</text>
</comment>
<protein>
    <recommendedName>
        <fullName evidence="10">Lipopolysaccharide biosynthesis protein</fullName>
    </recommendedName>
</protein>
<evidence type="ECO:0000256" key="5">
    <source>
        <dbReference type="ARBA" id="ARBA00022989"/>
    </source>
</evidence>